<dbReference type="SUPFAM" id="SSF51905">
    <property type="entry name" value="FAD/NAD(P)-binding domain"/>
    <property type="match status" value="1"/>
</dbReference>
<dbReference type="Gene3D" id="3.50.50.60">
    <property type="entry name" value="FAD/NAD(P)-binding domain"/>
    <property type="match status" value="1"/>
</dbReference>
<dbReference type="OMA" id="HTVAYRT"/>
<organism evidence="4 5">
    <name type="scientific">Klebsormidium nitens</name>
    <name type="common">Green alga</name>
    <name type="synonym">Ulothrix nitens</name>
    <dbReference type="NCBI Taxonomy" id="105231"/>
    <lineage>
        <taxon>Eukaryota</taxon>
        <taxon>Viridiplantae</taxon>
        <taxon>Streptophyta</taxon>
        <taxon>Klebsormidiophyceae</taxon>
        <taxon>Klebsormidiales</taxon>
        <taxon>Klebsormidiaceae</taxon>
        <taxon>Klebsormidium</taxon>
    </lineage>
</organism>
<keyword evidence="5" id="KW-1185">Reference proteome</keyword>
<name>A0A1Y1INK4_KLENI</name>
<dbReference type="AlphaFoldDB" id="A0A1Y1INK4"/>
<evidence type="ECO:0000259" key="3">
    <source>
        <dbReference type="Pfam" id="PF01494"/>
    </source>
</evidence>
<protein>
    <submittedName>
        <fullName evidence="4">Zeaxanthin epoxidase</fullName>
    </submittedName>
</protein>
<proteinExistence type="predicted"/>
<evidence type="ECO:0000313" key="4">
    <source>
        <dbReference type="EMBL" id="GAQ92475.1"/>
    </source>
</evidence>
<dbReference type="Proteomes" id="UP000054558">
    <property type="component" value="Unassembled WGS sequence"/>
</dbReference>
<dbReference type="EMBL" id="DF237972">
    <property type="protein sequence ID" value="GAQ92475.1"/>
    <property type="molecule type" value="Genomic_DNA"/>
</dbReference>
<evidence type="ECO:0000256" key="1">
    <source>
        <dbReference type="ARBA" id="ARBA00023002"/>
    </source>
</evidence>
<dbReference type="InterPro" id="IPR002938">
    <property type="entry name" value="FAD-bd"/>
</dbReference>
<keyword evidence="2" id="KW-0503">Monooxygenase</keyword>
<dbReference type="InterPro" id="IPR050493">
    <property type="entry name" value="FAD-dep_Monooxygenase_BioMet"/>
</dbReference>
<dbReference type="Pfam" id="PF01494">
    <property type="entry name" value="FAD_binding_3"/>
    <property type="match status" value="1"/>
</dbReference>
<dbReference type="PANTHER" id="PTHR13789:SF309">
    <property type="entry name" value="PUTATIVE (AFU_ORTHOLOGUE AFUA_6G14510)-RELATED"/>
    <property type="match status" value="1"/>
</dbReference>
<feature type="domain" description="FAD-binding" evidence="3">
    <location>
        <begin position="62"/>
        <end position="429"/>
    </location>
</feature>
<reference evidence="4 5" key="1">
    <citation type="journal article" date="2014" name="Nat. Commun.">
        <title>Klebsormidium flaccidum genome reveals primary factors for plant terrestrial adaptation.</title>
        <authorList>
            <person name="Hori K."/>
            <person name="Maruyama F."/>
            <person name="Fujisawa T."/>
            <person name="Togashi T."/>
            <person name="Yamamoto N."/>
            <person name="Seo M."/>
            <person name="Sato S."/>
            <person name="Yamada T."/>
            <person name="Mori H."/>
            <person name="Tajima N."/>
            <person name="Moriyama T."/>
            <person name="Ikeuchi M."/>
            <person name="Watanabe M."/>
            <person name="Wada H."/>
            <person name="Kobayashi K."/>
            <person name="Saito M."/>
            <person name="Masuda T."/>
            <person name="Sasaki-Sekimoto Y."/>
            <person name="Mashiguchi K."/>
            <person name="Awai K."/>
            <person name="Shimojima M."/>
            <person name="Masuda S."/>
            <person name="Iwai M."/>
            <person name="Nobusawa T."/>
            <person name="Narise T."/>
            <person name="Kondo S."/>
            <person name="Saito H."/>
            <person name="Sato R."/>
            <person name="Murakawa M."/>
            <person name="Ihara Y."/>
            <person name="Oshima-Yamada Y."/>
            <person name="Ohtaka K."/>
            <person name="Satoh M."/>
            <person name="Sonobe K."/>
            <person name="Ishii M."/>
            <person name="Ohtani R."/>
            <person name="Kanamori-Sato M."/>
            <person name="Honoki R."/>
            <person name="Miyazaki D."/>
            <person name="Mochizuki H."/>
            <person name="Umetsu J."/>
            <person name="Higashi K."/>
            <person name="Shibata D."/>
            <person name="Kamiya Y."/>
            <person name="Sato N."/>
            <person name="Nakamura Y."/>
            <person name="Tabata S."/>
            <person name="Ida S."/>
            <person name="Kurokawa K."/>
            <person name="Ohta H."/>
        </authorList>
    </citation>
    <scope>NUCLEOTIDE SEQUENCE [LARGE SCALE GENOMIC DNA]</scope>
    <source>
        <strain evidence="4 5">NIES-2285</strain>
    </source>
</reference>
<keyword evidence="1" id="KW-0560">Oxidoreductase</keyword>
<evidence type="ECO:0000313" key="5">
    <source>
        <dbReference type="Proteomes" id="UP000054558"/>
    </source>
</evidence>
<dbReference type="GO" id="GO:0004497">
    <property type="term" value="F:monooxygenase activity"/>
    <property type="evidence" value="ECO:0000318"/>
    <property type="project" value="GO_Central"/>
</dbReference>
<accession>A0A1Y1INK4</accession>
<dbReference type="PRINTS" id="PR00420">
    <property type="entry name" value="RNGMNOXGNASE"/>
</dbReference>
<dbReference type="GO" id="GO:0071949">
    <property type="term" value="F:FAD binding"/>
    <property type="evidence" value="ECO:0007669"/>
    <property type="project" value="InterPro"/>
</dbReference>
<sequence>MQSVPLQTSHFLGQQRLVRTASLLRSSGGPGQSAGGHLAGVGINAAATAGRARVSMSSAVEKVDVAIIGGGPGGLATAKGITRACPELKVRVFERAKLRPRGASVFVMPNGMHALEALDPETHARVLAHHSPAGATVTRNMAGEVIGEAGGDSVAAPFASYGPCAYLLWASLQKALADSLPEGVLETEVRLGDSPPRDEGDHVRLQIVSAGRRPDGAAAKEIEARVVVGADGNQSQLRQHILGDGPSSSMGVGLFRALLPRPEKWIAPNSATIWAGPKQAFRTAVFQGDVATWTGIVPWPAEEEHLLQGRAYIAANDAGEGARFSPKERCLRAFEHWPDAVRGIIAATDADSILVHGQNYRDPDRCTVWGRGRATLVGDAAHLGTPLLGQGTSQALEDALELSRCIHAHGATSSALRAYERARQPLAQPIQAISVDLFKRFQAGESFPPDNEARLSIEHGFVARSFRPLPVA</sequence>
<gene>
    <name evidence="4" type="ORF">KFL_010230010</name>
</gene>
<dbReference type="STRING" id="105231.A0A1Y1INK4"/>
<dbReference type="InterPro" id="IPR036188">
    <property type="entry name" value="FAD/NAD-bd_sf"/>
</dbReference>
<dbReference type="PANTHER" id="PTHR13789">
    <property type="entry name" value="MONOOXYGENASE"/>
    <property type="match status" value="1"/>
</dbReference>
<dbReference type="OrthoDB" id="531840at2759"/>
<evidence type="ECO:0000256" key="2">
    <source>
        <dbReference type="ARBA" id="ARBA00023033"/>
    </source>
</evidence>